<evidence type="ECO:0000313" key="2">
    <source>
        <dbReference type="EMBL" id="MFF3572396.1"/>
    </source>
</evidence>
<evidence type="ECO:0000313" key="3">
    <source>
        <dbReference type="Proteomes" id="UP001601992"/>
    </source>
</evidence>
<dbReference type="RefSeq" id="WP_387406006.1">
    <property type="nucleotide sequence ID" value="NZ_JBIAQY010000013.1"/>
</dbReference>
<dbReference type="GO" id="GO:0032259">
    <property type="term" value="P:methylation"/>
    <property type="evidence" value="ECO:0007669"/>
    <property type="project" value="UniProtKB-KW"/>
</dbReference>
<keyword evidence="2" id="KW-0489">Methyltransferase</keyword>
<gene>
    <name evidence="2" type="ORF">ACFYXQ_31960</name>
</gene>
<dbReference type="GO" id="GO:0008168">
    <property type="term" value="F:methyltransferase activity"/>
    <property type="evidence" value="ECO:0007669"/>
    <property type="project" value="UniProtKB-KW"/>
</dbReference>
<keyword evidence="2" id="KW-0808">Transferase</keyword>
<dbReference type="Gene3D" id="3.40.50.150">
    <property type="entry name" value="Vaccinia Virus protein VP39"/>
    <property type="match status" value="1"/>
</dbReference>
<accession>A0ABW6S7Y2</accession>
<dbReference type="InterPro" id="IPR029063">
    <property type="entry name" value="SAM-dependent_MTases_sf"/>
</dbReference>
<evidence type="ECO:0000259" key="1">
    <source>
        <dbReference type="Pfam" id="PF08241"/>
    </source>
</evidence>
<dbReference type="SUPFAM" id="SSF53335">
    <property type="entry name" value="S-adenosyl-L-methionine-dependent methyltransferases"/>
    <property type="match status" value="1"/>
</dbReference>
<protein>
    <submittedName>
        <fullName evidence="2">Class I SAM-dependent methyltransferase</fullName>
        <ecNumber evidence="2">2.1.1.-</ecNumber>
    </submittedName>
</protein>
<sequence>MSKYTHGHHETVLRSHRTRTAENSAAYLLPQLDPDASLLDIGAGPGTITVDLATRVGRVTATEIGEAELALSRELAAERGVTDIEFGVQDVHGLTFADGSFDVVHAHQVLQHVADPVAALREMMRVTRPGGLVAARDADYAGFVWWPALPELDEWLRLYRTAARANGGEPDAGRRMLSWARAAGATDITATSSTWCYATLEDRREWGGMWAGRVVESALARQLVDSGLASAEDLRRISGAWREWAEAEDGWISIMHGEILIRVPVQWRCAAG</sequence>
<organism evidence="2 3">
    <name type="scientific">Nocardia jiangxiensis</name>
    <dbReference type="NCBI Taxonomy" id="282685"/>
    <lineage>
        <taxon>Bacteria</taxon>
        <taxon>Bacillati</taxon>
        <taxon>Actinomycetota</taxon>
        <taxon>Actinomycetes</taxon>
        <taxon>Mycobacteriales</taxon>
        <taxon>Nocardiaceae</taxon>
        <taxon>Nocardia</taxon>
    </lineage>
</organism>
<comment type="caution">
    <text evidence="2">The sequence shown here is derived from an EMBL/GenBank/DDBJ whole genome shotgun (WGS) entry which is preliminary data.</text>
</comment>
<dbReference type="PANTHER" id="PTHR43591:SF24">
    <property type="entry name" value="2-METHOXY-6-POLYPRENYL-1,4-BENZOQUINOL METHYLASE, MITOCHONDRIAL"/>
    <property type="match status" value="1"/>
</dbReference>
<dbReference type="Pfam" id="PF08241">
    <property type="entry name" value="Methyltransf_11"/>
    <property type="match status" value="1"/>
</dbReference>
<dbReference type="CDD" id="cd02440">
    <property type="entry name" value="AdoMet_MTases"/>
    <property type="match status" value="1"/>
</dbReference>
<feature type="domain" description="Methyltransferase type 11" evidence="1">
    <location>
        <begin position="39"/>
        <end position="134"/>
    </location>
</feature>
<name>A0ABW6S7Y2_9NOCA</name>
<reference evidence="2 3" key="1">
    <citation type="submission" date="2024-10" db="EMBL/GenBank/DDBJ databases">
        <title>The Natural Products Discovery Center: Release of the First 8490 Sequenced Strains for Exploring Actinobacteria Biosynthetic Diversity.</title>
        <authorList>
            <person name="Kalkreuter E."/>
            <person name="Kautsar S.A."/>
            <person name="Yang D."/>
            <person name="Bader C.D."/>
            <person name="Teijaro C.N."/>
            <person name="Fluegel L."/>
            <person name="Davis C.M."/>
            <person name="Simpson J.R."/>
            <person name="Lauterbach L."/>
            <person name="Steele A.D."/>
            <person name="Gui C."/>
            <person name="Meng S."/>
            <person name="Li G."/>
            <person name="Viehrig K."/>
            <person name="Ye F."/>
            <person name="Su P."/>
            <person name="Kiefer A.F."/>
            <person name="Nichols A."/>
            <person name="Cepeda A.J."/>
            <person name="Yan W."/>
            <person name="Fan B."/>
            <person name="Jiang Y."/>
            <person name="Adhikari A."/>
            <person name="Zheng C.-J."/>
            <person name="Schuster L."/>
            <person name="Cowan T.M."/>
            <person name="Smanski M.J."/>
            <person name="Chevrette M.G."/>
            <person name="De Carvalho L.P.S."/>
            <person name="Shen B."/>
        </authorList>
    </citation>
    <scope>NUCLEOTIDE SEQUENCE [LARGE SCALE GENOMIC DNA]</scope>
    <source>
        <strain evidence="2 3">NPDC002593</strain>
    </source>
</reference>
<keyword evidence="3" id="KW-1185">Reference proteome</keyword>
<proteinExistence type="predicted"/>
<dbReference type="Proteomes" id="UP001601992">
    <property type="component" value="Unassembled WGS sequence"/>
</dbReference>
<dbReference type="EMBL" id="JBIAQY010000013">
    <property type="protein sequence ID" value="MFF3572396.1"/>
    <property type="molecule type" value="Genomic_DNA"/>
</dbReference>
<dbReference type="EC" id="2.1.1.-" evidence="2"/>
<dbReference type="PANTHER" id="PTHR43591">
    <property type="entry name" value="METHYLTRANSFERASE"/>
    <property type="match status" value="1"/>
</dbReference>
<dbReference type="InterPro" id="IPR013216">
    <property type="entry name" value="Methyltransf_11"/>
</dbReference>